<dbReference type="KEGG" id="tpx:Turpa_3402"/>
<reference evidence="1 2" key="1">
    <citation type="submission" date="2012-06" db="EMBL/GenBank/DDBJ databases">
        <title>The complete chromosome of genome of Turneriella parva DSM 21527.</title>
        <authorList>
            <consortium name="US DOE Joint Genome Institute (JGI-PGF)"/>
            <person name="Lucas S."/>
            <person name="Han J."/>
            <person name="Lapidus A."/>
            <person name="Bruce D."/>
            <person name="Goodwin L."/>
            <person name="Pitluck S."/>
            <person name="Peters L."/>
            <person name="Kyrpides N."/>
            <person name="Mavromatis K."/>
            <person name="Ivanova N."/>
            <person name="Mikhailova N."/>
            <person name="Chertkov O."/>
            <person name="Detter J.C."/>
            <person name="Tapia R."/>
            <person name="Han C."/>
            <person name="Land M."/>
            <person name="Hauser L."/>
            <person name="Markowitz V."/>
            <person name="Cheng J.-F."/>
            <person name="Hugenholtz P."/>
            <person name="Woyke T."/>
            <person name="Wu D."/>
            <person name="Gronow S."/>
            <person name="Wellnitz S."/>
            <person name="Brambilla E."/>
            <person name="Klenk H.-P."/>
            <person name="Eisen J.A."/>
        </authorList>
    </citation>
    <scope>NUCLEOTIDE SEQUENCE [LARGE SCALE GENOMIC DNA]</scope>
    <source>
        <strain evidence="2">ATCC BAA-1111 / DSM 21527 / NCTC 11395 / H</strain>
    </source>
</reference>
<dbReference type="RefSeq" id="WP_014804534.1">
    <property type="nucleotide sequence ID" value="NC_018020.1"/>
</dbReference>
<dbReference type="HOGENOM" id="CLU_1546900_0_0_12"/>
<keyword evidence="2" id="KW-1185">Reference proteome</keyword>
<evidence type="ECO:0000313" key="2">
    <source>
        <dbReference type="Proteomes" id="UP000006048"/>
    </source>
</evidence>
<proteinExistence type="predicted"/>
<name>I4B9T2_TURPD</name>
<evidence type="ECO:0000313" key="1">
    <source>
        <dbReference type="EMBL" id="AFM14039.1"/>
    </source>
</evidence>
<organism evidence="1 2">
    <name type="scientific">Turneriella parva (strain ATCC BAA-1111 / DSM 21527 / NCTC 11395 / H)</name>
    <name type="common">Leptospira parva</name>
    <dbReference type="NCBI Taxonomy" id="869212"/>
    <lineage>
        <taxon>Bacteria</taxon>
        <taxon>Pseudomonadati</taxon>
        <taxon>Spirochaetota</taxon>
        <taxon>Spirochaetia</taxon>
        <taxon>Leptospirales</taxon>
        <taxon>Leptospiraceae</taxon>
        <taxon>Turneriella</taxon>
    </lineage>
</organism>
<protein>
    <submittedName>
        <fullName evidence="1">Uncharacterized protein</fullName>
    </submittedName>
</protein>
<accession>I4B9T2</accession>
<dbReference type="Proteomes" id="UP000006048">
    <property type="component" value="Chromosome"/>
</dbReference>
<dbReference type="EMBL" id="CP002959">
    <property type="protein sequence ID" value="AFM14039.1"/>
    <property type="molecule type" value="Genomic_DNA"/>
</dbReference>
<gene>
    <name evidence="1" type="ordered locus">Turpa_3402</name>
</gene>
<dbReference type="AlphaFoldDB" id="I4B9T2"/>
<sequence length="173" mass="19781">MGAISKWLFALMMLVSTNIIIAEEQKEPRKRKCMIGAAVLAEPDCDGIYMWGPGLDLAAANGGFALGGLISFGYVHDRPLNSWWSNVVFEYQYNVFRKQDNLFLGAEIAYKLLGLEVAYHILKSENLQGVSLKPFVFLAYGFVYYRFNYFPQLTYHEFGISYKFPVDIYQTKP</sequence>